<feature type="domain" description="Bromo" evidence="3">
    <location>
        <begin position="231"/>
        <end position="303"/>
    </location>
</feature>
<dbReference type="AlphaFoldDB" id="A0A078A382"/>
<dbReference type="PRINTS" id="PR00503">
    <property type="entry name" value="BROMODOMAIN"/>
</dbReference>
<dbReference type="Gene3D" id="1.20.920.10">
    <property type="entry name" value="Bromodomain-like"/>
    <property type="match status" value="1"/>
</dbReference>
<dbReference type="SMART" id="SM00297">
    <property type="entry name" value="BROMO"/>
    <property type="match status" value="1"/>
</dbReference>
<accession>A0A078A382</accession>
<protein>
    <recommendedName>
        <fullName evidence="3">Bromo domain-containing protein</fullName>
    </recommendedName>
</protein>
<dbReference type="OrthoDB" id="284864at2759"/>
<dbReference type="InParanoid" id="A0A078A382"/>
<dbReference type="InterPro" id="IPR001487">
    <property type="entry name" value="Bromodomain"/>
</dbReference>
<evidence type="ECO:0000313" key="5">
    <source>
        <dbReference type="Proteomes" id="UP000039865"/>
    </source>
</evidence>
<evidence type="ECO:0000256" key="1">
    <source>
        <dbReference type="ARBA" id="ARBA00023117"/>
    </source>
</evidence>
<dbReference type="Pfam" id="PF00439">
    <property type="entry name" value="Bromodomain"/>
    <property type="match status" value="1"/>
</dbReference>
<dbReference type="SUPFAM" id="SSF47370">
    <property type="entry name" value="Bromodomain"/>
    <property type="match status" value="1"/>
</dbReference>
<dbReference type="InterPro" id="IPR036427">
    <property type="entry name" value="Bromodomain-like_sf"/>
</dbReference>
<reference evidence="4 5" key="1">
    <citation type="submission" date="2014-06" db="EMBL/GenBank/DDBJ databases">
        <authorList>
            <person name="Swart Estienne"/>
        </authorList>
    </citation>
    <scope>NUCLEOTIDE SEQUENCE [LARGE SCALE GENOMIC DNA]</scope>
    <source>
        <strain evidence="4 5">130c</strain>
    </source>
</reference>
<sequence length="339" mass="40955">MVKSSQKPRVIIEIQKKRLIPQKKNLSELEEEKEEKEIIQKPQIRQKGVSYSNLGNYCIFDDLVQYLEHETKLNLHDQEILTKDQTRIRNEILFPFLKDNAVMEDKNDTLLLEKERVQEFLNILASMFSEIKVIAFNYPAITFKKWVNYKPQMHLNENIKPILLIRRHDLNLHKYDTRNKNLLKILEQSGDYIDEIDLDMLRKKQKLDMQNYKQPQPKWMNFAWDAFRIVDNHSKSMIFMMPDEPKNEEYLDYIKCVDKPISLETIRNKLNMRHYTVFEEFIDDMNTLFDNWIKFRGVGNELFNFQPNLEHKMFKYCDAVQKRFDKFVEKAKQKSKQDS</sequence>
<dbReference type="EMBL" id="CCKQ01005403">
    <property type="protein sequence ID" value="CDW76627.1"/>
    <property type="molecule type" value="Genomic_DNA"/>
</dbReference>
<evidence type="ECO:0000259" key="3">
    <source>
        <dbReference type="PROSITE" id="PS50014"/>
    </source>
</evidence>
<dbReference type="Proteomes" id="UP000039865">
    <property type="component" value="Unassembled WGS sequence"/>
</dbReference>
<gene>
    <name evidence="4" type="primary">Contig12583.g628</name>
    <name evidence="4" type="ORF">STYLEM_5588</name>
</gene>
<keyword evidence="1 2" id="KW-0103">Bromodomain</keyword>
<proteinExistence type="predicted"/>
<evidence type="ECO:0000313" key="4">
    <source>
        <dbReference type="EMBL" id="CDW76627.1"/>
    </source>
</evidence>
<keyword evidence="5" id="KW-1185">Reference proteome</keyword>
<dbReference type="PROSITE" id="PS50014">
    <property type="entry name" value="BROMODOMAIN_2"/>
    <property type="match status" value="1"/>
</dbReference>
<evidence type="ECO:0000256" key="2">
    <source>
        <dbReference type="PROSITE-ProRule" id="PRU00035"/>
    </source>
</evidence>
<name>A0A078A382_STYLE</name>
<organism evidence="4 5">
    <name type="scientific">Stylonychia lemnae</name>
    <name type="common">Ciliate</name>
    <dbReference type="NCBI Taxonomy" id="5949"/>
    <lineage>
        <taxon>Eukaryota</taxon>
        <taxon>Sar</taxon>
        <taxon>Alveolata</taxon>
        <taxon>Ciliophora</taxon>
        <taxon>Intramacronucleata</taxon>
        <taxon>Spirotrichea</taxon>
        <taxon>Stichotrichia</taxon>
        <taxon>Sporadotrichida</taxon>
        <taxon>Oxytrichidae</taxon>
        <taxon>Stylonychinae</taxon>
        <taxon>Stylonychia</taxon>
    </lineage>
</organism>